<dbReference type="WBParaSite" id="PS1159_v2.g6588.t1">
    <property type="protein sequence ID" value="PS1159_v2.g6588.t1"/>
    <property type="gene ID" value="PS1159_v2.g6588"/>
</dbReference>
<reference evidence="2" key="1">
    <citation type="submission" date="2022-11" db="UniProtKB">
        <authorList>
            <consortium name="WormBaseParasite"/>
        </authorList>
    </citation>
    <scope>IDENTIFICATION</scope>
</reference>
<dbReference type="Proteomes" id="UP000887580">
    <property type="component" value="Unplaced"/>
</dbReference>
<evidence type="ECO:0000313" key="1">
    <source>
        <dbReference type="Proteomes" id="UP000887580"/>
    </source>
</evidence>
<name>A0AC35GM34_9BILA</name>
<protein>
    <submittedName>
        <fullName evidence="2">Battenin</fullName>
    </submittedName>
</protein>
<sequence length="480" mass="53246">MAEELTNNLIAFWLLGLCNNFAYVIMLSAAKDILEVEEHQHSGDDPMNGTNHTTDHCLENISEMKCSPISTGSVLLADILPTLAIKLIAPFTLQMVPYNIRHTAVVVFQSLSYIIVALSSSVAVGITGVVFASIGAGLGEITYLSLASHFHNDVITSWSSGTGGAGIFGSLIYAMLTDKKLFALTPRTTLLLMLIIPTIFTYTFWKLLQSPSTVKKFTLFVDSRGEYVAPPNINNSSSDDEVEVILAESTAQPLLTRPLSQISNHIQYGNLSFGTLFGMTKPLYKYMIPLSFVYFGEYFINQGLVELITFDCKHGFGFSPTSQYRWYQVIYQFGVFISRSSAKILPLHSSLLPVLAVLQLINAGLFFKDAISAFVPHIFIIFIIIFYEGLLGGAAYVNTFRTVHKSISETTREFSLSFVALADSFGIVTAGFLAIPAHNFICQHRNFLHLDILEKCKINILSKYENKTNESVNEERARIQ</sequence>
<evidence type="ECO:0000313" key="2">
    <source>
        <dbReference type="WBParaSite" id="PS1159_v2.g6588.t1"/>
    </source>
</evidence>
<accession>A0AC35GM34</accession>
<organism evidence="1 2">
    <name type="scientific">Panagrolaimus sp. PS1159</name>
    <dbReference type="NCBI Taxonomy" id="55785"/>
    <lineage>
        <taxon>Eukaryota</taxon>
        <taxon>Metazoa</taxon>
        <taxon>Ecdysozoa</taxon>
        <taxon>Nematoda</taxon>
        <taxon>Chromadorea</taxon>
        <taxon>Rhabditida</taxon>
        <taxon>Tylenchina</taxon>
        <taxon>Panagrolaimomorpha</taxon>
        <taxon>Panagrolaimoidea</taxon>
        <taxon>Panagrolaimidae</taxon>
        <taxon>Panagrolaimus</taxon>
    </lineage>
</organism>
<proteinExistence type="predicted"/>